<proteinExistence type="predicted"/>
<evidence type="ECO:0000313" key="2">
    <source>
        <dbReference type="EMBL" id="SUV40763.1"/>
    </source>
</evidence>
<organism evidence="1 3">
    <name type="scientific">Avibacterium paragallinarum</name>
    <name type="common">Haemophilus gallinarum</name>
    <dbReference type="NCBI Taxonomy" id="728"/>
    <lineage>
        <taxon>Bacteria</taxon>
        <taxon>Pseudomonadati</taxon>
        <taxon>Pseudomonadota</taxon>
        <taxon>Gammaproteobacteria</taxon>
        <taxon>Pasteurellales</taxon>
        <taxon>Pasteurellaceae</taxon>
        <taxon>Avibacterium</taxon>
    </lineage>
</organism>
<protein>
    <submittedName>
        <fullName evidence="1">Uncharacterized protein</fullName>
    </submittedName>
</protein>
<gene>
    <name evidence="1" type="ORF">NCTC10926_02149</name>
    <name evidence="2" type="ORF">NCTC10926_02819</name>
</gene>
<accession>A0A380XA39</accession>
<evidence type="ECO:0000313" key="3">
    <source>
        <dbReference type="Proteomes" id="UP000254620"/>
    </source>
</evidence>
<dbReference type="EMBL" id="UFSW01000002">
    <property type="protein sequence ID" value="SUV40763.1"/>
    <property type="molecule type" value="Genomic_DNA"/>
</dbReference>
<name>A0A380XA39_AVIPA</name>
<dbReference type="Proteomes" id="UP000254620">
    <property type="component" value="Unassembled WGS sequence"/>
</dbReference>
<dbReference type="AlphaFoldDB" id="A0A380XA39"/>
<dbReference type="RefSeq" id="WP_115615711.1">
    <property type="nucleotide sequence ID" value="NZ_JBANLW010000193.1"/>
</dbReference>
<reference evidence="1 3" key="1">
    <citation type="submission" date="2018-06" db="EMBL/GenBank/DDBJ databases">
        <authorList>
            <consortium name="Pathogen Informatics"/>
            <person name="Doyle S."/>
        </authorList>
    </citation>
    <scope>NUCLEOTIDE SEQUENCE [LARGE SCALE GENOMIC DNA]</scope>
    <source>
        <strain evidence="1 3">NCTC10926</strain>
    </source>
</reference>
<sequence>MKPFDLKKALEGEPVLLLNGSKAYVLHQFKHKPNHLKSLLGYKIFTTDTGKYIESSLEWFADGSSGMPEYNTIIGMWEEPKPKRFINGIEVPDPVTEETWVDVNHHKPNPNS</sequence>
<dbReference type="EMBL" id="UFSW01000001">
    <property type="protein sequence ID" value="SUU98708.1"/>
    <property type="molecule type" value="Genomic_DNA"/>
</dbReference>
<evidence type="ECO:0000313" key="1">
    <source>
        <dbReference type="EMBL" id="SUU98708.1"/>
    </source>
</evidence>